<keyword evidence="4" id="KW-0255">Endonuclease</keyword>
<dbReference type="GO" id="GO:0004519">
    <property type="term" value="F:endonuclease activity"/>
    <property type="evidence" value="ECO:0007669"/>
    <property type="project" value="UniProtKB-KW"/>
</dbReference>
<evidence type="ECO:0000256" key="1">
    <source>
        <dbReference type="ARBA" id="ARBA00006620"/>
    </source>
</evidence>
<dbReference type="EMBL" id="OX365700">
    <property type="protein sequence ID" value="CAI4031447.1"/>
    <property type="molecule type" value="Genomic_DNA"/>
</dbReference>
<evidence type="ECO:0000256" key="5">
    <source>
        <dbReference type="ARBA" id="ARBA00022801"/>
    </source>
</evidence>
<evidence type="ECO:0000256" key="3">
    <source>
        <dbReference type="ARBA" id="ARBA00022722"/>
    </source>
</evidence>
<evidence type="ECO:0000256" key="2">
    <source>
        <dbReference type="ARBA" id="ARBA00022649"/>
    </source>
</evidence>
<reference evidence="8" key="1">
    <citation type="submission" date="2022-10" db="EMBL/GenBank/DDBJ databases">
        <authorList>
            <person name="Koch H."/>
        </authorList>
    </citation>
    <scope>NUCLEOTIDE SEQUENCE</scope>
    <source>
        <strain evidence="8">DNF</strain>
    </source>
</reference>
<accession>A0AA86MYS3</accession>
<evidence type="ECO:0000256" key="7">
    <source>
        <dbReference type="ARBA" id="ARBA00023016"/>
    </source>
</evidence>
<dbReference type="Gene3D" id="3.30.920.30">
    <property type="entry name" value="Hypothetical protein"/>
    <property type="match status" value="1"/>
</dbReference>
<evidence type="ECO:0000313" key="8">
    <source>
        <dbReference type="EMBL" id="CAI4031447.1"/>
    </source>
</evidence>
<dbReference type="InterPro" id="IPR012933">
    <property type="entry name" value="HicA_mRNA_interferase"/>
</dbReference>
<dbReference type="GO" id="GO:0016787">
    <property type="term" value="F:hydrolase activity"/>
    <property type="evidence" value="ECO:0007669"/>
    <property type="project" value="UniProtKB-KW"/>
</dbReference>
<dbReference type="RefSeq" id="WP_289268361.1">
    <property type="nucleotide sequence ID" value="NZ_OX365700.1"/>
</dbReference>
<keyword evidence="3" id="KW-0540">Nuclease</keyword>
<dbReference type="GO" id="GO:0003729">
    <property type="term" value="F:mRNA binding"/>
    <property type="evidence" value="ECO:0007669"/>
    <property type="project" value="InterPro"/>
</dbReference>
<keyword evidence="5" id="KW-0378">Hydrolase</keyword>
<protein>
    <submittedName>
        <fullName evidence="8">Enzyme</fullName>
    </submittedName>
</protein>
<evidence type="ECO:0000256" key="6">
    <source>
        <dbReference type="ARBA" id="ARBA00022884"/>
    </source>
</evidence>
<proteinExistence type="inferred from homology"/>
<dbReference type="Pfam" id="PF07927">
    <property type="entry name" value="HicA_toxin"/>
    <property type="match status" value="1"/>
</dbReference>
<dbReference type="InterPro" id="IPR038570">
    <property type="entry name" value="HicA_sf"/>
</dbReference>
<evidence type="ECO:0000256" key="4">
    <source>
        <dbReference type="ARBA" id="ARBA00022759"/>
    </source>
</evidence>
<keyword evidence="6" id="KW-0694">RNA-binding</keyword>
<dbReference type="AlphaFoldDB" id="A0AA86MYS3"/>
<dbReference type="SUPFAM" id="SSF54786">
    <property type="entry name" value="YcfA/nrd intein domain"/>
    <property type="match status" value="1"/>
</dbReference>
<name>A0AA86MYS3_9BACT</name>
<evidence type="ECO:0000313" key="9">
    <source>
        <dbReference type="Proteomes" id="UP001179121"/>
    </source>
</evidence>
<keyword evidence="9" id="KW-1185">Reference proteome</keyword>
<comment type="similarity">
    <text evidence="1">Belongs to the HicA mRNA interferase family.</text>
</comment>
<dbReference type="Proteomes" id="UP001179121">
    <property type="component" value="Chromosome"/>
</dbReference>
<gene>
    <name evidence="8" type="ORF">DNFV4_01870</name>
</gene>
<keyword evidence="2" id="KW-1277">Toxin-antitoxin system</keyword>
<organism evidence="8 9">
    <name type="scientific">Nitrospira tepida</name>
    <dbReference type="NCBI Taxonomy" id="2973512"/>
    <lineage>
        <taxon>Bacteria</taxon>
        <taxon>Pseudomonadati</taxon>
        <taxon>Nitrospirota</taxon>
        <taxon>Nitrospiria</taxon>
        <taxon>Nitrospirales</taxon>
        <taxon>Nitrospiraceae</taxon>
        <taxon>Nitrospira</taxon>
    </lineage>
</organism>
<dbReference type="KEGG" id="nti:DNFV4_01870"/>
<sequence length="70" mass="8104">MTKLPQVFHDRVVRALKHAGFYVLREGKHISMTNDKHLVIIPRHHTIKPGTLKHILDSAEISPEQFKDLL</sequence>
<keyword evidence="7" id="KW-0346">Stress response</keyword>